<gene>
    <name evidence="2" type="ORF">SAMN05444921_102150</name>
</gene>
<organism evidence="2 3">
    <name type="scientific">Streptomyces wuyuanensis</name>
    <dbReference type="NCBI Taxonomy" id="1196353"/>
    <lineage>
        <taxon>Bacteria</taxon>
        <taxon>Bacillati</taxon>
        <taxon>Actinomycetota</taxon>
        <taxon>Actinomycetes</taxon>
        <taxon>Kitasatosporales</taxon>
        <taxon>Streptomycetaceae</taxon>
        <taxon>Streptomyces</taxon>
    </lineage>
</organism>
<feature type="region of interest" description="Disordered" evidence="1">
    <location>
        <begin position="234"/>
        <end position="298"/>
    </location>
</feature>
<evidence type="ECO:0000313" key="2">
    <source>
        <dbReference type="EMBL" id="SDL90937.1"/>
    </source>
</evidence>
<dbReference type="Proteomes" id="UP000199063">
    <property type="component" value="Unassembled WGS sequence"/>
</dbReference>
<evidence type="ECO:0000256" key="1">
    <source>
        <dbReference type="SAM" id="MobiDB-lite"/>
    </source>
</evidence>
<evidence type="ECO:0000313" key="3">
    <source>
        <dbReference type="Proteomes" id="UP000199063"/>
    </source>
</evidence>
<reference evidence="3" key="1">
    <citation type="submission" date="2016-10" db="EMBL/GenBank/DDBJ databases">
        <authorList>
            <person name="Varghese N."/>
            <person name="Submissions S."/>
        </authorList>
    </citation>
    <scope>NUCLEOTIDE SEQUENCE [LARGE SCALE GENOMIC DNA]</scope>
    <source>
        <strain evidence="3">CGMCC 4.7042</strain>
    </source>
</reference>
<feature type="region of interest" description="Disordered" evidence="1">
    <location>
        <begin position="1"/>
        <end position="155"/>
    </location>
</feature>
<accession>A0A1G9NY39</accession>
<dbReference type="EMBL" id="FNHI01000002">
    <property type="protein sequence ID" value="SDL90937.1"/>
    <property type="molecule type" value="Genomic_DNA"/>
</dbReference>
<sequence>MTEPLAPIEPPNHFLAARSTRSSRLHRPAAPDSAACHTAPDAGQCGKLRNAEVRQSGSNRLRTPCPEGQPRQQAPVITAQRGPSGRVRPRFPTPGDGGATSGANRAAKSLPNPCILACPRQPKSGVRSPPSTASSEAVSPGAAPSPLSWPLNGTPGTRVRYGGVLRGFGHRLRLGRHAAELSALADHLTAHGPVLEMLTAPRPVIYDPTGPQAAVRLGPGDGGDRAGERQEAGLPAVAGGGTGPAPLPHSETKGRSPLRTPLYGAGPGLSSEWGFSPVGPPARGTRPTAPSGCGHRRC</sequence>
<keyword evidence="3" id="KW-1185">Reference proteome</keyword>
<dbReference type="AlphaFoldDB" id="A0A1G9NY39"/>
<dbReference type="STRING" id="1196353.SAMN05444921_102150"/>
<name>A0A1G9NY39_9ACTN</name>
<protein>
    <submittedName>
        <fullName evidence="2">Uncharacterized protein</fullName>
    </submittedName>
</protein>
<proteinExistence type="predicted"/>